<name>A0ACC2JIY2_9PEZI</name>
<accession>A0ACC2JIY2</accession>
<keyword evidence="2" id="KW-1185">Reference proteome</keyword>
<dbReference type="EMBL" id="JAPUUL010001406">
    <property type="protein sequence ID" value="KAJ8127492.1"/>
    <property type="molecule type" value="Genomic_DNA"/>
</dbReference>
<proteinExistence type="predicted"/>
<comment type="caution">
    <text evidence="1">The sequence shown here is derived from an EMBL/GenBank/DDBJ whole genome shotgun (WGS) entry which is preliminary data.</text>
</comment>
<sequence>MGFGAGNTSANSATLATQAAAPGSRAPDPTVFQADKLQESLAIYKQSQRDPINSLTSSFPDLRIQCGDIKLCTDIIQIFRDVAPKPCHDTNFETAGPFMESVESIDFTMALLNSLPQWLLYYIIPYGEELVKALGVSVQTALLDEFWDSCANLLGQVRETSPSLDYDAEQYVQNLLLQRVTRLGSLPVNRTLMELWVSLQPMVHELISELQDCIAMPKFTTEIDKKPVSPPTSLGPAAFLRTLTPPPSVMPRQPESRHQSSLPIALTSLPPPSEYSDRPRGTSTFRGLSNIVSAIKIPNPVLLPPAHILCYGVLAPGNNSPSLSTSPVRRETTELRDLLCIIRLSDEFI</sequence>
<evidence type="ECO:0000313" key="2">
    <source>
        <dbReference type="Proteomes" id="UP001153332"/>
    </source>
</evidence>
<evidence type="ECO:0000313" key="1">
    <source>
        <dbReference type="EMBL" id="KAJ8127492.1"/>
    </source>
</evidence>
<reference evidence="1" key="1">
    <citation type="submission" date="2022-12" db="EMBL/GenBank/DDBJ databases">
        <title>Genome Sequence of Lasiodiplodia mahajangana.</title>
        <authorList>
            <person name="Buettner E."/>
        </authorList>
    </citation>
    <scope>NUCLEOTIDE SEQUENCE</scope>
    <source>
        <strain evidence="1">VT137</strain>
    </source>
</reference>
<gene>
    <name evidence="1" type="ORF">O1611_g6143</name>
</gene>
<dbReference type="Proteomes" id="UP001153332">
    <property type="component" value="Unassembled WGS sequence"/>
</dbReference>
<protein>
    <submittedName>
        <fullName evidence="1">Uncharacterized protein</fullName>
    </submittedName>
</protein>
<organism evidence="1 2">
    <name type="scientific">Lasiodiplodia mahajangana</name>
    <dbReference type="NCBI Taxonomy" id="1108764"/>
    <lineage>
        <taxon>Eukaryota</taxon>
        <taxon>Fungi</taxon>
        <taxon>Dikarya</taxon>
        <taxon>Ascomycota</taxon>
        <taxon>Pezizomycotina</taxon>
        <taxon>Dothideomycetes</taxon>
        <taxon>Dothideomycetes incertae sedis</taxon>
        <taxon>Botryosphaeriales</taxon>
        <taxon>Botryosphaeriaceae</taxon>
        <taxon>Lasiodiplodia</taxon>
    </lineage>
</organism>